<gene>
    <name evidence="2" type="ORF">ABIE13_002323</name>
</gene>
<dbReference type="PROSITE" id="PS51186">
    <property type="entry name" value="GNAT"/>
    <property type="match status" value="1"/>
</dbReference>
<dbReference type="EMBL" id="JBEPSH010000004">
    <property type="protein sequence ID" value="MET4577212.1"/>
    <property type="molecule type" value="Genomic_DNA"/>
</dbReference>
<dbReference type="InterPro" id="IPR016181">
    <property type="entry name" value="Acyl_CoA_acyltransferase"/>
</dbReference>
<dbReference type="SUPFAM" id="SSF55729">
    <property type="entry name" value="Acyl-CoA N-acyltransferases (Nat)"/>
    <property type="match status" value="1"/>
</dbReference>
<protein>
    <submittedName>
        <fullName evidence="2">RimJ/RimL family protein N-acetyltransferase</fullName>
    </submittedName>
</protein>
<dbReference type="Pfam" id="PF13302">
    <property type="entry name" value="Acetyltransf_3"/>
    <property type="match status" value="1"/>
</dbReference>
<evidence type="ECO:0000313" key="2">
    <source>
        <dbReference type="EMBL" id="MET4577212.1"/>
    </source>
</evidence>
<name>A0ABV2Q9J2_9BURK</name>
<accession>A0ABV2Q9J2</accession>
<reference evidence="2 3" key="1">
    <citation type="submission" date="2024-06" db="EMBL/GenBank/DDBJ databases">
        <title>Sorghum-associated microbial communities from plants grown in Nebraska, USA.</title>
        <authorList>
            <person name="Schachtman D."/>
        </authorList>
    </citation>
    <scope>NUCLEOTIDE SEQUENCE [LARGE SCALE GENOMIC DNA]</scope>
    <source>
        <strain evidence="2 3">2709</strain>
    </source>
</reference>
<feature type="domain" description="N-acetyltransferase" evidence="1">
    <location>
        <begin position="15"/>
        <end position="181"/>
    </location>
</feature>
<proteinExistence type="predicted"/>
<dbReference type="InterPro" id="IPR000182">
    <property type="entry name" value="GNAT_dom"/>
</dbReference>
<dbReference type="RefSeq" id="WP_354443399.1">
    <property type="nucleotide sequence ID" value="NZ_JBEPSH010000004.1"/>
</dbReference>
<organism evidence="2 3">
    <name type="scientific">Ottowia thiooxydans</name>
    <dbReference type="NCBI Taxonomy" id="219182"/>
    <lineage>
        <taxon>Bacteria</taxon>
        <taxon>Pseudomonadati</taxon>
        <taxon>Pseudomonadota</taxon>
        <taxon>Betaproteobacteria</taxon>
        <taxon>Burkholderiales</taxon>
        <taxon>Comamonadaceae</taxon>
        <taxon>Ottowia</taxon>
    </lineage>
</organism>
<evidence type="ECO:0000259" key="1">
    <source>
        <dbReference type="PROSITE" id="PS51186"/>
    </source>
</evidence>
<dbReference type="Proteomes" id="UP001549320">
    <property type="component" value="Unassembled WGS sequence"/>
</dbReference>
<keyword evidence="3" id="KW-1185">Reference proteome</keyword>
<dbReference type="InterPro" id="IPR051531">
    <property type="entry name" value="N-acetyltransferase"/>
</dbReference>
<dbReference type="PANTHER" id="PTHR43792:SF1">
    <property type="entry name" value="N-ACETYLTRANSFERASE DOMAIN-CONTAINING PROTEIN"/>
    <property type="match status" value="1"/>
</dbReference>
<comment type="caution">
    <text evidence="2">The sequence shown here is derived from an EMBL/GenBank/DDBJ whole genome shotgun (WGS) entry which is preliminary data.</text>
</comment>
<evidence type="ECO:0000313" key="3">
    <source>
        <dbReference type="Proteomes" id="UP001549320"/>
    </source>
</evidence>
<sequence>MNLTLPLPTLQTHRLSLRGFRDTDFETYAAYHCNPEVYRFLYADAPTGEYLQAQFAAVLSAPFISDGDTHRLAVVRKDDEAVVGEVLLKIANAAALQLEVGYIFNPRYAGHGYATEAVGAMLTWGFECVGAHRIFARLDALNSASEKVAIRLGMRKEAHLIQNDRFNGVWGDEYIYALLRSEWTRAG</sequence>
<dbReference type="PANTHER" id="PTHR43792">
    <property type="entry name" value="GNAT FAMILY, PUTATIVE (AFU_ORTHOLOGUE AFUA_3G00765)-RELATED-RELATED"/>
    <property type="match status" value="1"/>
</dbReference>
<dbReference type="Gene3D" id="3.40.630.30">
    <property type="match status" value="1"/>
</dbReference>